<dbReference type="GO" id="GO:0008310">
    <property type="term" value="F:single-stranded DNA 3'-5' DNA exonuclease activity"/>
    <property type="evidence" value="ECO:0007669"/>
    <property type="project" value="TreeGrafter"/>
</dbReference>
<comment type="subcellular location">
    <subcellularLocation>
        <location evidence="1">Nucleus</location>
    </subcellularLocation>
</comment>
<dbReference type="GO" id="GO:0008270">
    <property type="term" value="F:zinc ion binding"/>
    <property type="evidence" value="ECO:0007669"/>
    <property type="project" value="UniProtKB-KW"/>
</dbReference>
<dbReference type="GO" id="GO:0003677">
    <property type="term" value="F:DNA binding"/>
    <property type="evidence" value="ECO:0007669"/>
    <property type="project" value="UniProtKB-KW"/>
</dbReference>
<keyword evidence="1" id="KW-0479">Metal-binding</keyword>
<comment type="cofactor">
    <cofactor evidence="1">
        <name>[4Fe-4S] cluster</name>
        <dbReference type="ChEBI" id="CHEBI:49883"/>
    </cofactor>
</comment>
<dbReference type="EC" id="2.7.7.7" evidence="1"/>
<keyword evidence="1" id="KW-0862">Zinc</keyword>
<keyword evidence="1" id="KW-0548">Nucleotidyltransferase</keyword>
<keyword evidence="1" id="KW-0408">Iron</keyword>
<keyword evidence="1" id="KW-0539">Nucleus</keyword>
<dbReference type="GO" id="GO:0000278">
    <property type="term" value="P:mitotic cell cycle"/>
    <property type="evidence" value="ECO:0007669"/>
    <property type="project" value="TreeGrafter"/>
</dbReference>
<dbReference type="PANTHER" id="PTHR10670:SF0">
    <property type="entry name" value="DNA POLYMERASE EPSILON CATALYTIC SUBUNIT A"/>
    <property type="match status" value="1"/>
</dbReference>
<dbReference type="Proteomes" id="UP000031668">
    <property type="component" value="Unassembled WGS sequence"/>
</dbReference>
<keyword evidence="1" id="KW-0238">DNA-binding</keyword>
<name>A0A0C2JE98_THEKT</name>
<keyword evidence="3" id="KW-1185">Reference proteome</keyword>
<sequence length="261" mass="30419">MESEVPEWLAAVKRKWNGCSKDTDRFQSSVVTANKNQTLDSMFKVNRDVLLQNPWKIIKCRESSFPGIFDVWLLCQDKFHQVKIKVPKIFYVNSKVLKEKLSKNCQKVTKTLPRLKISHNLYEYSIDENSYNKKYSFVIILSRKTLALSASSIIEGVYETNTPSLFRLIFTLGQQCSIKANHINKIIPTAPLALNDLEPFKDNFPFPLNDYIHLLYLRHPLLQIITTTHHSANDTQIFICNTTEHSYDTNLKKMIYEELKR</sequence>
<evidence type="ECO:0000256" key="1">
    <source>
        <dbReference type="RuleBase" id="RU365029"/>
    </source>
</evidence>
<dbReference type="GO" id="GO:0045004">
    <property type="term" value="P:DNA replication proofreading"/>
    <property type="evidence" value="ECO:0007669"/>
    <property type="project" value="TreeGrafter"/>
</dbReference>
<gene>
    <name evidence="2" type="ORF">RF11_14307</name>
</gene>
<keyword evidence="1" id="KW-0235">DNA replication</keyword>
<keyword evidence="1" id="KW-0808">Transferase</keyword>
<dbReference type="GO" id="GO:0006297">
    <property type="term" value="P:nucleotide-excision repair, DNA gap filling"/>
    <property type="evidence" value="ECO:0007669"/>
    <property type="project" value="TreeGrafter"/>
</dbReference>
<dbReference type="GO" id="GO:0051539">
    <property type="term" value="F:4 iron, 4 sulfur cluster binding"/>
    <property type="evidence" value="ECO:0007669"/>
    <property type="project" value="UniProtKB-KW"/>
</dbReference>
<dbReference type="GO" id="GO:0008622">
    <property type="term" value="C:epsilon DNA polymerase complex"/>
    <property type="evidence" value="ECO:0007669"/>
    <property type="project" value="InterPro"/>
</dbReference>
<keyword evidence="1" id="KW-0411">Iron-sulfur</keyword>
<dbReference type="EMBL" id="JWZT01003130">
    <property type="protein sequence ID" value="KII67573.1"/>
    <property type="molecule type" value="Genomic_DNA"/>
</dbReference>
<accession>A0A0C2JE98</accession>
<evidence type="ECO:0000313" key="2">
    <source>
        <dbReference type="EMBL" id="KII67573.1"/>
    </source>
</evidence>
<comment type="similarity">
    <text evidence="1">Belongs to the DNA polymerase type-B family.</text>
</comment>
<evidence type="ECO:0000313" key="3">
    <source>
        <dbReference type="Proteomes" id="UP000031668"/>
    </source>
</evidence>
<reference evidence="2 3" key="1">
    <citation type="journal article" date="2014" name="Genome Biol. Evol.">
        <title>The genome of the myxosporean Thelohanellus kitauei shows adaptations to nutrient acquisition within its fish host.</title>
        <authorList>
            <person name="Yang Y."/>
            <person name="Xiong J."/>
            <person name="Zhou Z."/>
            <person name="Huo F."/>
            <person name="Miao W."/>
            <person name="Ran C."/>
            <person name="Liu Y."/>
            <person name="Zhang J."/>
            <person name="Feng J."/>
            <person name="Wang M."/>
            <person name="Wang M."/>
            <person name="Wang L."/>
            <person name="Yao B."/>
        </authorList>
    </citation>
    <scope>NUCLEOTIDE SEQUENCE [LARGE SCALE GENOMIC DNA]</scope>
    <source>
        <strain evidence="2">Wuqing</strain>
    </source>
</reference>
<dbReference type="GO" id="GO:0006287">
    <property type="term" value="P:base-excision repair, gap-filling"/>
    <property type="evidence" value="ECO:0007669"/>
    <property type="project" value="TreeGrafter"/>
</dbReference>
<dbReference type="InterPro" id="IPR029703">
    <property type="entry name" value="POL2"/>
</dbReference>
<comment type="function">
    <text evidence="1">DNA polymerase II participates in chromosomal DNA replication.</text>
</comment>
<proteinExistence type="inferred from homology"/>
<keyword evidence="1" id="KW-0004">4Fe-4S</keyword>
<organism evidence="2 3">
    <name type="scientific">Thelohanellus kitauei</name>
    <name type="common">Myxosporean</name>
    <dbReference type="NCBI Taxonomy" id="669202"/>
    <lineage>
        <taxon>Eukaryota</taxon>
        <taxon>Metazoa</taxon>
        <taxon>Cnidaria</taxon>
        <taxon>Myxozoa</taxon>
        <taxon>Myxosporea</taxon>
        <taxon>Bivalvulida</taxon>
        <taxon>Platysporina</taxon>
        <taxon>Myxobolidae</taxon>
        <taxon>Thelohanellus</taxon>
    </lineage>
</organism>
<comment type="caution">
    <text evidence="2">The sequence shown here is derived from an EMBL/GenBank/DDBJ whole genome shotgun (WGS) entry which is preliminary data.</text>
</comment>
<dbReference type="OrthoDB" id="10060449at2759"/>
<protein>
    <recommendedName>
        <fullName evidence="1">DNA polymerase epsilon catalytic subunit</fullName>
        <ecNumber evidence="1">2.7.7.7</ecNumber>
    </recommendedName>
</protein>
<dbReference type="GO" id="GO:0003887">
    <property type="term" value="F:DNA-directed DNA polymerase activity"/>
    <property type="evidence" value="ECO:0007669"/>
    <property type="project" value="UniProtKB-KW"/>
</dbReference>
<keyword evidence="1" id="KW-0239">DNA-directed DNA polymerase</keyword>
<comment type="catalytic activity">
    <reaction evidence="1">
        <text>DNA(n) + a 2'-deoxyribonucleoside 5'-triphosphate = DNA(n+1) + diphosphate</text>
        <dbReference type="Rhea" id="RHEA:22508"/>
        <dbReference type="Rhea" id="RHEA-COMP:17339"/>
        <dbReference type="Rhea" id="RHEA-COMP:17340"/>
        <dbReference type="ChEBI" id="CHEBI:33019"/>
        <dbReference type="ChEBI" id="CHEBI:61560"/>
        <dbReference type="ChEBI" id="CHEBI:173112"/>
        <dbReference type="EC" id="2.7.7.7"/>
    </reaction>
</comment>
<dbReference type="GO" id="GO:0006272">
    <property type="term" value="P:leading strand elongation"/>
    <property type="evidence" value="ECO:0007669"/>
    <property type="project" value="TreeGrafter"/>
</dbReference>
<keyword evidence="1" id="KW-0863">Zinc-finger</keyword>
<dbReference type="PANTHER" id="PTHR10670">
    <property type="entry name" value="DNA POLYMERASE EPSILON CATALYTIC SUBUNIT A"/>
    <property type="match status" value="1"/>
</dbReference>
<dbReference type="AlphaFoldDB" id="A0A0C2JE98"/>